<name>A0A7W6F3M2_9SPHN</name>
<organism evidence="1 2">
    <name type="scientific">Sphingomonas pseudosanguinis</name>
    <dbReference type="NCBI Taxonomy" id="413712"/>
    <lineage>
        <taxon>Bacteria</taxon>
        <taxon>Pseudomonadati</taxon>
        <taxon>Pseudomonadota</taxon>
        <taxon>Alphaproteobacteria</taxon>
        <taxon>Sphingomonadales</taxon>
        <taxon>Sphingomonadaceae</taxon>
        <taxon>Sphingomonas</taxon>
    </lineage>
</organism>
<keyword evidence="2" id="KW-1185">Reference proteome</keyword>
<reference evidence="1 2" key="1">
    <citation type="submission" date="2020-08" db="EMBL/GenBank/DDBJ databases">
        <title>Genomic Encyclopedia of Type Strains, Phase IV (KMG-IV): sequencing the most valuable type-strain genomes for metagenomic binning, comparative biology and taxonomic classification.</title>
        <authorList>
            <person name="Goeker M."/>
        </authorList>
    </citation>
    <scope>NUCLEOTIDE SEQUENCE [LARGE SCALE GENOMIC DNA]</scope>
    <source>
        <strain evidence="1 2">DSM 19512</strain>
    </source>
</reference>
<dbReference type="AlphaFoldDB" id="A0A7W6F3M2"/>
<evidence type="ECO:0000313" key="2">
    <source>
        <dbReference type="Proteomes" id="UP000538670"/>
    </source>
</evidence>
<proteinExistence type="predicted"/>
<dbReference type="EMBL" id="JACIDH010000010">
    <property type="protein sequence ID" value="MBB3879958.1"/>
    <property type="molecule type" value="Genomic_DNA"/>
</dbReference>
<sequence length="201" mass="21970">MAVTWPAFIAQFHAQGRDKAEGYFPFHFEGMSDDDLARARGMMEARGVEGDTTDLDGLRLIGDAATVERLEGAEAKDGVHGIAFEVARRETLFTLTQEADHLSPLLALLDGAEDRDSAFAAQALARHPLPPSFAPSLAARIVDGRHEVALLWIIKAWLSARGEAVWQVPVFDANLPFIRKVMAARPATRNALLDAWPDLAD</sequence>
<gene>
    <name evidence="1" type="ORF">GGR48_002392</name>
</gene>
<accession>A0A7W6F3M2</accession>
<evidence type="ECO:0000313" key="1">
    <source>
        <dbReference type="EMBL" id="MBB3879958.1"/>
    </source>
</evidence>
<dbReference type="Proteomes" id="UP000538670">
    <property type="component" value="Unassembled WGS sequence"/>
</dbReference>
<comment type="caution">
    <text evidence="1">The sequence shown here is derived from an EMBL/GenBank/DDBJ whole genome shotgun (WGS) entry which is preliminary data.</text>
</comment>
<protein>
    <submittedName>
        <fullName evidence="1">Uncharacterized protein</fullName>
    </submittedName>
</protein>
<dbReference type="RefSeq" id="WP_206362523.1">
    <property type="nucleotide sequence ID" value="NZ_JACIDH010000010.1"/>
</dbReference>